<evidence type="ECO:0000256" key="7">
    <source>
        <dbReference type="SAM" id="Phobius"/>
    </source>
</evidence>
<reference evidence="10 12" key="2">
    <citation type="submission" date="2015-07" db="EMBL/GenBank/DDBJ databases">
        <title>Whole genome sequence of Ardenticatena maritima DSM 23922.</title>
        <authorList>
            <person name="Hemp J."/>
            <person name="Ward L.M."/>
            <person name="Pace L.A."/>
            <person name="Fischer W.W."/>
        </authorList>
    </citation>
    <scope>NUCLEOTIDE SEQUENCE [LARGE SCALE GENOMIC DNA]</scope>
    <source>
        <strain evidence="10 12">110S</strain>
    </source>
</reference>
<evidence type="ECO:0000256" key="5">
    <source>
        <dbReference type="ARBA" id="ARBA00022989"/>
    </source>
</evidence>
<comment type="similarity">
    <text evidence="2">Belongs to the EamA transporter family.</text>
</comment>
<dbReference type="FunCoup" id="A0A0M9UC72">
    <property type="interactions" value="430"/>
</dbReference>
<feature type="transmembrane region" description="Helical" evidence="7">
    <location>
        <begin position="64"/>
        <end position="87"/>
    </location>
</feature>
<evidence type="ECO:0000313" key="11">
    <source>
        <dbReference type="Proteomes" id="UP000037784"/>
    </source>
</evidence>
<dbReference type="EMBL" id="LGKN01000003">
    <property type="protein sequence ID" value="KPL89250.1"/>
    <property type="molecule type" value="Genomic_DNA"/>
</dbReference>
<feature type="transmembrane region" description="Helical" evidence="7">
    <location>
        <begin position="7"/>
        <end position="24"/>
    </location>
</feature>
<accession>A0A0M9UC72</accession>
<keyword evidence="11" id="KW-1185">Reference proteome</keyword>
<evidence type="ECO:0000256" key="2">
    <source>
        <dbReference type="ARBA" id="ARBA00007362"/>
    </source>
</evidence>
<dbReference type="SUPFAM" id="SSF103481">
    <property type="entry name" value="Multidrug resistance efflux transporter EmrE"/>
    <property type="match status" value="2"/>
</dbReference>
<reference evidence="11" key="3">
    <citation type="submission" date="2015-08" db="EMBL/GenBank/DDBJ databases">
        <title>Draft Genome Sequence of a Heterotrophic Facultative Anaerobic Bacterium Ardenticatena maritima Strain 110S.</title>
        <authorList>
            <person name="Kawaichi S."/>
            <person name="Yoshida T."/>
            <person name="Sako Y."/>
            <person name="Nakamura R."/>
        </authorList>
    </citation>
    <scope>NUCLEOTIDE SEQUENCE [LARGE SCALE GENOMIC DNA]</scope>
    <source>
        <strain evidence="11">110S</strain>
    </source>
</reference>
<dbReference type="EMBL" id="BBZA01000070">
    <property type="protein sequence ID" value="GAP62637.1"/>
    <property type="molecule type" value="Genomic_DNA"/>
</dbReference>
<dbReference type="RefSeq" id="WP_054492542.1">
    <property type="nucleotide sequence ID" value="NZ_BBZA01000070.1"/>
</dbReference>
<organism evidence="9 11">
    <name type="scientific">Ardenticatena maritima</name>
    <dbReference type="NCBI Taxonomy" id="872965"/>
    <lineage>
        <taxon>Bacteria</taxon>
        <taxon>Bacillati</taxon>
        <taxon>Chloroflexota</taxon>
        <taxon>Ardenticatenia</taxon>
        <taxon>Ardenticatenales</taxon>
        <taxon>Ardenticatenaceae</taxon>
        <taxon>Ardenticatena</taxon>
    </lineage>
</organism>
<dbReference type="PATRIC" id="fig|872965.6.peg.314"/>
<feature type="transmembrane region" description="Helical" evidence="7">
    <location>
        <begin position="148"/>
        <end position="166"/>
    </location>
</feature>
<evidence type="ECO:0000256" key="1">
    <source>
        <dbReference type="ARBA" id="ARBA00004651"/>
    </source>
</evidence>
<evidence type="ECO:0000313" key="10">
    <source>
        <dbReference type="EMBL" id="KPL89250.1"/>
    </source>
</evidence>
<feature type="transmembrane region" description="Helical" evidence="7">
    <location>
        <begin position="206"/>
        <end position="223"/>
    </location>
</feature>
<dbReference type="InterPro" id="IPR051258">
    <property type="entry name" value="Diverse_Substrate_Transporter"/>
</dbReference>
<dbReference type="PANTHER" id="PTHR42920:SF5">
    <property type="entry name" value="EAMA DOMAIN-CONTAINING PROTEIN"/>
    <property type="match status" value="1"/>
</dbReference>
<dbReference type="PANTHER" id="PTHR42920">
    <property type="entry name" value="OS03G0707200 PROTEIN-RELATED"/>
    <property type="match status" value="1"/>
</dbReference>
<proteinExistence type="inferred from homology"/>
<feature type="transmembrane region" description="Helical" evidence="7">
    <location>
        <begin position="235"/>
        <end position="255"/>
    </location>
</feature>
<dbReference type="Proteomes" id="UP000037784">
    <property type="component" value="Unassembled WGS sequence"/>
</dbReference>
<dbReference type="STRING" id="872965.SE16_01830"/>
<feature type="domain" description="EamA" evidence="8">
    <location>
        <begin position="7"/>
        <end position="135"/>
    </location>
</feature>
<comment type="caution">
    <text evidence="9">The sequence shown here is derived from an EMBL/GenBank/DDBJ whole genome shotgun (WGS) entry which is preliminary data.</text>
</comment>
<keyword evidence="3" id="KW-1003">Cell membrane</keyword>
<sequence>MSRWQADLTLVFITVIWGSTFVMVKNALDDVQPMTFVAWRFWIATLVLVFLFRQQARTISQAEWRAGMLIGLFLAMGYIFQTIGLQYTTSAKAGFITGLNIVLVPIFSAMLLRQAPGRWAVLGVVLATVGLALLSLNADLTLQRGDAWVMACAVAFALHIVSISHFTARHSAISLAIVQIATVALAATLAAFVFEQPRVRLPLDTWGAIAFTGVVATALVFSLQTYVQRFTTATHTALIFSLEPVFAALFGWWWAGEVLGPREVVGSALILGGMLVAELGALVVAQKNLELEEA</sequence>
<dbReference type="GO" id="GO:0005886">
    <property type="term" value="C:plasma membrane"/>
    <property type="evidence" value="ECO:0007669"/>
    <property type="project" value="UniProtKB-SubCell"/>
</dbReference>
<name>A0A0M9UC72_9CHLR</name>
<dbReference type="InParanoid" id="A0A0M9UC72"/>
<protein>
    <recommendedName>
        <fullName evidence="8">EamA domain-containing protein</fullName>
    </recommendedName>
</protein>
<dbReference type="Proteomes" id="UP000050502">
    <property type="component" value="Unassembled WGS sequence"/>
</dbReference>
<feature type="transmembrane region" description="Helical" evidence="7">
    <location>
        <begin position="173"/>
        <end position="194"/>
    </location>
</feature>
<evidence type="ECO:0000259" key="8">
    <source>
        <dbReference type="Pfam" id="PF00892"/>
    </source>
</evidence>
<keyword evidence="5 7" id="KW-1133">Transmembrane helix</keyword>
<gene>
    <name evidence="9" type="ORF">ARMA_1060</name>
    <name evidence="10" type="ORF">SE16_01830</name>
</gene>
<keyword evidence="4 7" id="KW-0812">Transmembrane</keyword>
<dbReference type="AlphaFoldDB" id="A0A0M9UC72"/>
<feature type="domain" description="EamA" evidence="8">
    <location>
        <begin position="144"/>
        <end position="276"/>
    </location>
</feature>
<dbReference type="OrthoDB" id="9804865at2"/>
<reference evidence="9 11" key="1">
    <citation type="journal article" date="2015" name="Genome Announc.">
        <title>Draft Genome Sequence of a Heterotrophic Facultative Anaerobic Thermophilic Bacterium, Ardenticatena maritima Strain 110ST.</title>
        <authorList>
            <person name="Kawaichi S."/>
            <person name="Yoshida T."/>
            <person name="Sako Y."/>
            <person name="Nakamura R."/>
        </authorList>
    </citation>
    <scope>NUCLEOTIDE SEQUENCE [LARGE SCALE GENOMIC DNA]</scope>
    <source>
        <strain evidence="9 11">110S</strain>
    </source>
</reference>
<evidence type="ECO:0000256" key="4">
    <source>
        <dbReference type="ARBA" id="ARBA00022692"/>
    </source>
</evidence>
<feature type="transmembrane region" description="Helical" evidence="7">
    <location>
        <begin position="267"/>
        <end position="285"/>
    </location>
</feature>
<dbReference type="InterPro" id="IPR000620">
    <property type="entry name" value="EamA_dom"/>
</dbReference>
<comment type="subcellular location">
    <subcellularLocation>
        <location evidence="1">Cell membrane</location>
        <topology evidence="1">Multi-pass membrane protein</topology>
    </subcellularLocation>
</comment>
<evidence type="ECO:0000256" key="6">
    <source>
        <dbReference type="ARBA" id="ARBA00023136"/>
    </source>
</evidence>
<dbReference type="InterPro" id="IPR037185">
    <property type="entry name" value="EmrE-like"/>
</dbReference>
<dbReference type="Pfam" id="PF00892">
    <property type="entry name" value="EamA"/>
    <property type="match status" value="2"/>
</dbReference>
<feature type="transmembrane region" description="Helical" evidence="7">
    <location>
        <begin position="93"/>
        <end position="112"/>
    </location>
</feature>
<evidence type="ECO:0000313" key="9">
    <source>
        <dbReference type="EMBL" id="GAP62637.1"/>
    </source>
</evidence>
<evidence type="ECO:0000313" key="12">
    <source>
        <dbReference type="Proteomes" id="UP000050502"/>
    </source>
</evidence>
<feature type="transmembrane region" description="Helical" evidence="7">
    <location>
        <begin position="36"/>
        <end position="52"/>
    </location>
</feature>
<feature type="transmembrane region" description="Helical" evidence="7">
    <location>
        <begin position="119"/>
        <end position="136"/>
    </location>
</feature>
<keyword evidence="6 7" id="KW-0472">Membrane</keyword>
<evidence type="ECO:0000256" key="3">
    <source>
        <dbReference type="ARBA" id="ARBA00022475"/>
    </source>
</evidence>